<proteinExistence type="predicted"/>
<reference evidence="2 3" key="1">
    <citation type="submission" date="2013-12" db="EMBL/GenBank/DDBJ databases">
        <title>Annotated genome of Streptomyces scopuliridis.</title>
        <authorList>
            <person name="Olson J.B."/>
        </authorList>
    </citation>
    <scope>NUCLEOTIDE SEQUENCE [LARGE SCALE GENOMIC DNA]</scope>
    <source>
        <strain evidence="2 3">RB72</strain>
    </source>
</reference>
<name>A0A2T7T9H0_9ACTN</name>
<evidence type="ECO:0000313" key="2">
    <source>
        <dbReference type="EMBL" id="PVE11829.1"/>
    </source>
</evidence>
<feature type="region of interest" description="Disordered" evidence="1">
    <location>
        <begin position="1"/>
        <end position="24"/>
    </location>
</feature>
<protein>
    <submittedName>
        <fullName evidence="2">Uncharacterized protein</fullName>
    </submittedName>
</protein>
<evidence type="ECO:0000256" key="1">
    <source>
        <dbReference type="SAM" id="MobiDB-lite"/>
    </source>
</evidence>
<accession>A0A2T7T9H0</accession>
<comment type="caution">
    <text evidence="2">The sequence shown here is derived from an EMBL/GenBank/DDBJ whole genome shotgun (WGS) entry which is preliminary data.</text>
</comment>
<dbReference type="AlphaFoldDB" id="A0A2T7T9H0"/>
<dbReference type="EMBL" id="AZSP01000126">
    <property type="protein sequence ID" value="PVE11829.1"/>
    <property type="molecule type" value="Genomic_DNA"/>
</dbReference>
<dbReference type="Proteomes" id="UP000245992">
    <property type="component" value="Unassembled WGS sequence"/>
</dbReference>
<organism evidence="2 3">
    <name type="scientific">Streptomyces scopuliridis RB72</name>
    <dbReference type="NCBI Taxonomy" id="1440053"/>
    <lineage>
        <taxon>Bacteria</taxon>
        <taxon>Bacillati</taxon>
        <taxon>Actinomycetota</taxon>
        <taxon>Actinomycetes</taxon>
        <taxon>Kitasatosporales</taxon>
        <taxon>Streptomycetaceae</taxon>
        <taxon>Streptomyces</taxon>
    </lineage>
</organism>
<gene>
    <name evidence="2" type="ORF">Y717_00155</name>
</gene>
<sequence length="57" mass="6012">MVRMLEGPAPGRDTAETAEEPADGAEFETFAHLDRLLGLDLIRGIGRAYVPSGARGG</sequence>
<keyword evidence="3" id="KW-1185">Reference proteome</keyword>
<evidence type="ECO:0000313" key="3">
    <source>
        <dbReference type="Proteomes" id="UP000245992"/>
    </source>
</evidence>
<dbReference type="STRING" id="1440053.GCA_000718095_01245"/>
<dbReference type="RefSeq" id="WP_169746433.1">
    <property type="nucleotide sequence ID" value="NZ_JOEI01000005.1"/>
</dbReference>